<organism evidence="1 2">
    <name type="scientific">Methylobacterium longum</name>
    <dbReference type="NCBI Taxonomy" id="767694"/>
    <lineage>
        <taxon>Bacteria</taxon>
        <taxon>Pseudomonadati</taxon>
        <taxon>Pseudomonadota</taxon>
        <taxon>Alphaproteobacteria</taxon>
        <taxon>Hyphomicrobiales</taxon>
        <taxon>Methylobacteriaceae</taxon>
        <taxon>Methylobacterium</taxon>
    </lineage>
</organism>
<name>A0ABT8AL52_9HYPH</name>
<gene>
    <name evidence="1" type="ORF">QWZ18_08155</name>
</gene>
<dbReference type="EMBL" id="JAUFPT010000023">
    <property type="protein sequence ID" value="MDN3570594.1"/>
    <property type="molecule type" value="Genomic_DNA"/>
</dbReference>
<keyword evidence="2" id="KW-1185">Reference proteome</keyword>
<protein>
    <submittedName>
        <fullName evidence="1">Uncharacterized protein</fullName>
    </submittedName>
</protein>
<dbReference type="Proteomes" id="UP001244297">
    <property type="component" value="Unassembled WGS sequence"/>
</dbReference>
<reference evidence="2" key="1">
    <citation type="journal article" date="2019" name="Int. J. Syst. Evol. Microbiol.">
        <title>The Global Catalogue of Microorganisms (GCM) 10K type strain sequencing project: providing services to taxonomists for standard genome sequencing and annotation.</title>
        <authorList>
            <consortium name="The Broad Institute Genomics Platform"/>
            <consortium name="The Broad Institute Genome Sequencing Center for Infectious Disease"/>
            <person name="Wu L."/>
            <person name="Ma J."/>
        </authorList>
    </citation>
    <scope>NUCLEOTIDE SEQUENCE [LARGE SCALE GENOMIC DNA]</scope>
    <source>
        <strain evidence="2">CECT 7806</strain>
    </source>
</reference>
<sequence length="102" mass="11145">MARPPDRANDVAVARIGAARTPAKPDTKLERRFFENADAPAWWPGLRHGAERMTMNDFEPQAKPRPAFVVDEGTIKNIRIANDSRGATMPEAHVPGSVARGA</sequence>
<comment type="caution">
    <text evidence="1">The sequence shown here is derived from an EMBL/GenBank/DDBJ whole genome shotgun (WGS) entry which is preliminary data.</text>
</comment>
<evidence type="ECO:0000313" key="1">
    <source>
        <dbReference type="EMBL" id="MDN3570594.1"/>
    </source>
</evidence>
<proteinExistence type="predicted"/>
<dbReference type="RefSeq" id="WP_238285460.1">
    <property type="nucleotide sequence ID" value="NZ_BPQS01000003.1"/>
</dbReference>
<accession>A0ABT8AL52</accession>
<evidence type="ECO:0000313" key="2">
    <source>
        <dbReference type="Proteomes" id="UP001244297"/>
    </source>
</evidence>